<comment type="subcellular location">
    <subcellularLocation>
        <location evidence="14">Endoplasmic reticulum membrane</location>
        <topology evidence="14">Multi-pass membrane protein</topology>
    </subcellularLocation>
    <subcellularLocation>
        <location evidence="1">Membrane</location>
        <topology evidence="1">Multi-pass membrane protein</topology>
    </subcellularLocation>
</comment>
<evidence type="ECO:0000256" key="12">
    <source>
        <dbReference type="ARBA" id="ARBA00023239"/>
    </source>
</evidence>
<keyword evidence="6 14" id="KW-0812">Transmembrane</keyword>
<dbReference type="GO" id="GO:0005789">
    <property type="term" value="C:endoplasmic reticulum membrane"/>
    <property type="evidence" value="ECO:0007669"/>
    <property type="project" value="UniProtKB-SubCell"/>
</dbReference>
<evidence type="ECO:0000313" key="15">
    <source>
        <dbReference type="EMBL" id="EDP43250.1"/>
    </source>
</evidence>
<dbReference type="OrthoDB" id="46988at2759"/>
<gene>
    <name evidence="15" type="ORF">MGL_2260</name>
</gene>
<feature type="transmembrane region" description="Helical" evidence="14">
    <location>
        <begin position="19"/>
        <end position="39"/>
    </location>
</feature>
<dbReference type="GO" id="GO:0030148">
    <property type="term" value="P:sphingolipid biosynthetic process"/>
    <property type="evidence" value="ECO:0007669"/>
    <property type="project" value="TreeGrafter"/>
</dbReference>
<evidence type="ECO:0000256" key="1">
    <source>
        <dbReference type="ARBA" id="ARBA00004141"/>
    </source>
</evidence>
<evidence type="ECO:0000256" key="5">
    <source>
        <dbReference type="ARBA" id="ARBA00022516"/>
    </source>
</evidence>
<proteinExistence type="inferred from homology"/>
<keyword evidence="5 14" id="KW-0444">Lipid biosynthesis</keyword>
<comment type="caution">
    <text evidence="15">The sequence shown here is derived from an EMBL/GenBank/DDBJ whole genome shotgun (WGS) entry which is preliminary data.</text>
</comment>
<keyword evidence="10 14" id="KW-0472">Membrane</keyword>
<dbReference type="KEGG" id="mgl:MGL_2260"/>
<keyword evidence="16" id="KW-1185">Reference proteome</keyword>
<comment type="function">
    <text evidence="14">Catalyzes the third of the four reactions of the long-chain fatty acids elongation cycle. This endoplasmic reticulum-bound enzymatic process, allows the addition of two carbons to the chain of long- and very long-chain fatty acids/VLCFAs per cycle. This enzyme catalyzes the dehydration of the 3-hydroxyacyl-CoA intermediate into trans-2,3-enoyl-CoA, within each cycle of fatty acid elongation. Thereby, it participates to the production of VLCFAs of different chain lengths that are involved in multiple biological processes as precursors of membrane lipids and lipid mediators.</text>
</comment>
<dbReference type="InParanoid" id="A8Q2X0"/>
<dbReference type="UniPathway" id="UPA00094"/>
<keyword evidence="14" id="KW-0256">Endoplasmic reticulum</keyword>
<dbReference type="VEuPathDB" id="FungiDB:MGL_2260"/>
<evidence type="ECO:0000256" key="13">
    <source>
        <dbReference type="ARBA" id="ARBA00036671"/>
    </source>
</evidence>
<dbReference type="EMBL" id="AAYY01000008">
    <property type="protein sequence ID" value="EDP43250.1"/>
    <property type="molecule type" value="Genomic_DNA"/>
</dbReference>
<evidence type="ECO:0000256" key="9">
    <source>
        <dbReference type="ARBA" id="ARBA00023098"/>
    </source>
</evidence>
<accession>A8Q2X0</accession>
<comment type="catalytic activity">
    <reaction evidence="13 14">
        <text>a very-long-chain (3R)-3-hydroxyacyl-CoA = a very-long-chain (2E)-enoyl-CoA + H2O</text>
        <dbReference type="Rhea" id="RHEA:45812"/>
        <dbReference type="ChEBI" id="CHEBI:15377"/>
        <dbReference type="ChEBI" id="CHEBI:83728"/>
        <dbReference type="ChEBI" id="CHEBI:85440"/>
        <dbReference type="EC" id="4.2.1.134"/>
    </reaction>
</comment>
<keyword evidence="7 14" id="KW-0276">Fatty acid metabolism</keyword>
<evidence type="ECO:0000313" key="16">
    <source>
        <dbReference type="Proteomes" id="UP000008837"/>
    </source>
</evidence>
<dbReference type="FunCoup" id="A8Q2X0">
    <property type="interactions" value="266"/>
</dbReference>
<evidence type="ECO:0000256" key="11">
    <source>
        <dbReference type="ARBA" id="ARBA00023160"/>
    </source>
</evidence>
<evidence type="ECO:0000256" key="8">
    <source>
        <dbReference type="ARBA" id="ARBA00022989"/>
    </source>
</evidence>
<keyword evidence="8 14" id="KW-1133">Transmembrane helix</keyword>
<dbReference type="Pfam" id="PF04387">
    <property type="entry name" value="PTPLA"/>
    <property type="match status" value="1"/>
</dbReference>
<sequence length="209" mass="23778">MSPIVAELLSRASTLHDHIAPLVVVTQSLAVFEFIHAALGLVKSNPFITAIQVLSRLIVVWLVSEKYESAAHSPYYATLILAWSLSEVGRYPFYVNQLLNSPSFMALWARYSFFVILYPLGVFSELQLIFASLPHNAPWPWVDMSAWSLRDLFFLAVIPLYGPGLIMLYSRLLASRRKVLGNDFIGSKGREEMRKIHEAKLRSPRQRQN</sequence>
<evidence type="ECO:0000256" key="7">
    <source>
        <dbReference type="ARBA" id="ARBA00022832"/>
    </source>
</evidence>
<dbReference type="PANTHER" id="PTHR11035">
    <property type="entry name" value="VERY-LONG-CHAIN (3R)-3-HYDROXYACYL-COA DEHYDRATASE"/>
    <property type="match status" value="1"/>
</dbReference>
<name>A8Q2X0_MALGO</name>
<comment type="caution">
    <text evidence="14">Lacks conserved residue(s) required for the propagation of feature annotation.</text>
</comment>
<evidence type="ECO:0000256" key="10">
    <source>
        <dbReference type="ARBA" id="ARBA00023136"/>
    </source>
</evidence>
<reference evidence="15 16" key="1">
    <citation type="journal article" date="2007" name="Proc. Natl. Acad. Sci. U.S.A.">
        <title>Dandruff-associated Malassezia genomes reveal convergent and divergent virulence traits shared with plant and human fungal pathogens.</title>
        <authorList>
            <person name="Xu J."/>
            <person name="Saunders C.W."/>
            <person name="Hu P."/>
            <person name="Grant R.A."/>
            <person name="Boekhout T."/>
            <person name="Kuramae E.E."/>
            <person name="Kronstad J.W."/>
            <person name="Deangelis Y.M."/>
            <person name="Reeder N.L."/>
            <person name="Johnstone K.R."/>
            <person name="Leland M."/>
            <person name="Fieno A.M."/>
            <person name="Begley W.M."/>
            <person name="Sun Y."/>
            <person name="Lacey M.P."/>
            <person name="Chaudhary T."/>
            <person name="Keough T."/>
            <person name="Chu L."/>
            <person name="Sears R."/>
            <person name="Yuan B."/>
            <person name="Dawson T.L.Jr."/>
        </authorList>
    </citation>
    <scope>NUCLEOTIDE SEQUENCE [LARGE SCALE GENOMIC DNA]</scope>
    <source>
        <strain evidence="16">ATCC MYA-4612 / CBS 7966</strain>
    </source>
</reference>
<dbReference type="AlphaFoldDB" id="A8Q2X0"/>
<organism evidence="15 16">
    <name type="scientific">Malassezia globosa (strain ATCC MYA-4612 / CBS 7966)</name>
    <name type="common">Dandruff-associated fungus</name>
    <dbReference type="NCBI Taxonomy" id="425265"/>
    <lineage>
        <taxon>Eukaryota</taxon>
        <taxon>Fungi</taxon>
        <taxon>Dikarya</taxon>
        <taxon>Basidiomycota</taxon>
        <taxon>Ustilaginomycotina</taxon>
        <taxon>Malasseziomycetes</taxon>
        <taxon>Malasseziales</taxon>
        <taxon>Malasseziaceae</taxon>
        <taxon>Malassezia</taxon>
    </lineage>
</organism>
<dbReference type="PANTHER" id="PTHR11035:SF3">
    <property type="entry name" value="VERY-LONG-CHAIN (3R)-3-HYDROXYACYL-COA DEHYDRATASE"/>
    <property type="match status" value="1"/>
</dbReference>
<dbReference type="GeneID" id="5854771"/>
<evidence type="ECO:0000256" key="14">
    <source>
        <dbReference type="RuleBase" id="RU363109"/>
    </source>
</evidence>
<keyword evidence="9 14" id="KW-0443">Lipid metabolism</keyword>
<dbReference type="GO" id="GO:0102158">
    <property type="term" value="F:very-long-chain (3R)-3-hydroxyacyl-CoA dehydratase activity"/>
    <property type="evidence" value="ECO:0007669"/>
    <property type="project" value="UniProtKB-EC"/>
</dbReference>
<keyword evidence="12 14" id="KW-0456">Lyase</keyword>
<evidence type="ECO:0000256" key="4">
    <source>
        <dbReference type="ARBA" id="ARBA00013122"/>
    </source>
</evidence>
<dbReference type="OMA" id="WSYILWQ"/>
<dbReference type="GO" id="GO:0042761">
    <property type="term" value="P:very long-chain fatty acid biosynthetic process"/>
    <property type="evidence" value="ECO:0007669"/>
    <property type="project" value="TreeGrafter"/>
</dbReference>
<dbReference type="Proteomes" id="UP000008837">
    <property type="component" value="Unassembled WGS sequence"/>
</dbReference>
<comment type="pathway">
    <text evidence="2 14">Lipid metabolism; fatty acid biosynthesis.</text>
</comment>
<evidence type="ECO:0000256" key="6">
    <source>
        <dbReference type="ARBA" id="ARBA00022692"/>
    </source>
</evidence>
<evidence type="ECO:0000256" key="2">
    <source>
        <dbReference type="ARBA" id="ARBA00005194"/>
    </source>
</evidence>
<dbReference type="RefSeq" id="XP_001730464.1">
    <property type="nucleotide sequence ID" value="XM_001730412.1"/>
</dbReference>
<feature type="transmembrane region" description="Helical" evidence="14">
    <location>
        <begin position="107"/>
        <end position="132"/>
    </location>
</feature>
<feature type="transmembrane region" description="Helical" evidence="14">
    <location>
        <begin position="152"/>
        <end position="170"/>
    </location>
</feature>
<keyword evidence="11 14" id="KW-0275">Fatty acid biosynthesis</keyword>
<evidence type="ECO:0000256" key="3">
    <source>
        <dbReference type="ARBA" id="ARBA00007811"/>
    </source>
</evidence>
<dbReference type="STRING" id="425265.A8Q2X0"/>
<protein>
    <recommendedName>
        <fullName evidence="4 14">Very-long-chain (3R)-3-hydroxyacyl-CoA dehydratase</fullName>
        <ecNumber evidence="4 14">4.2.1.134</ecNumber>
    </recommendedName>
</protein>
<dbReference type="InterPro" id="IPR007482">
    <property type="entry name" value="Tyr_Pase-like_PTPLA"/>
</dbReference>
<dbReference type="GO" id="GO:0030497">
    <property type="term" value="P:fatty acid elongation"/>
    <property type="evidence" value="ECO:0007669"/>
    <property type="project" value="TreeGrafter"/>
</dbReference>
<dbReference type="EC" id="4.2.1.134" evidence="4 14"/>
<comment type="similarity">
    <text evidence="3 14">Belongs to the very long-chain fatty acids dehydratase HACD family.</text>
</comment>